<comment type="function">
    <text evidence="6">Part of a membrane-bound complex that couples electron transfer with translocation of ions across the membrane.</text>
</comment>
<dbReference type="RefSeq" id="WP_073378665.1">
    <property type="nucleotide sequence ID" value="NZ_FQXS01000032.1"/>
</dbReference>
<dbReference type="HAMAP" id="MF_00479">
    <property type="entry name" value="RsxG_RnfG"/>
    <property type="match status" value="1"/>
</dbReference>
<keyword evidence="4 6" id="KW-0288">FMN</keyword>
<keyword evidence="3 6" id="KW-0285">Flavoprotein</keyword>
<dbReference type="Pfam" id="PF04205">
    <property type="entry name" value="FMN_bind"/>
    <property type="match status" value="1"/>
</dbReference>
<evidence type="ECO:0000256" key="3">
    <source>
        <dbReference type="ARBA" id="ARBA00022630"/>
    </source>
</evidence>
<keyword evidence="6" id="KW-1133">Transmembrane helix</keyword>
<gene>
    <name evidence="6" type="primary">rnfG</name>
    <name evidence="8" type="ORF">SAMN02745124_03838</name>
</gene>
<reference evidence="8 9" key="1">
    <citation type="submission" date="2016-11" db="EMBL/GenBank/DDBJ databases">
        <authorList>
            <person name="Jaros S."/>
            <person name="Januszkiewicz K."/>
            <person name="Wedrychowicz H."/>
        </authorList>
    </citation>
    <scope>NUCLEOTIDE SEQUENCE [LARGE SCALE GENOMIC DNA]</scope>
    <source>
        <strain evidence="8 9">DSM 9705</strain>
    </source>
</reference>
<dbReference type="InterPro" id="IPR010209">
    <property type="entry name" value="Ion_transpt_RnfG/RsxG"/>
</dbReference>
<evidence type="ECO:0000256" key="4">
    <source>
        <dbReference type="ARBA" id="ARBA00022643"/>
    </source>
</evidence>
<name>A0A1M5YBP1_9BACT</name>
<dbReference type="STRING" id="1121409.SAMN02745124_03838"/>
<dbReference type="OrthoDB" id="9787579at2"/>
<evidence type="ECO:0000313" key="9">
    <source>
        <dbReference type="Proteomes" id="UP000184139"/>
    </source>
</evidence>
<keyword evidence="6" id="KW-1278">Translocase</keyword>
<evidence type="ECO:0000259" key="7">
    <source>
        <dbReference type="SMART" id="SM00900"/>
    </source>
</evidence>
<accession>A0A1M5YBP1</accession>
<dbReference type="PIRSF" id="PIRSF006091">
    <property type="entry name" value="E_trnsport_RnfG"/>
    <property type="match status" value="1"/>
</dbReference>
<dbReference type="PANTHER" id="PTHR36118:SF1">
    <property type="entry name" value="ION-TRANSLOCATING OXIDOREDUCTASE COMPLEX SUBUNIT G"/>
    <property type="match status" value="1"/>
</dbReference>
<feature type="domain" description="FMN-binding" evidence="7">
    <location>
        <begin position="94"/>
        <end position="181"/>
    </location>
</feature>
<keyword evidence="6" id="KW-0472">Membrane</keyword>
<keyword evidence="6" id="KW-1003">Cell membrane</keyword>
<evidence type="ECO:0000256" key="5">
    <source>
        <dbReference type="ARBA" id="ARBA00022982"/>
    </source>
</evidence>
<evidence type="ECO:0000256" key="6">
    <source>
        <dbReference type="HAMAP-Rule" id="MF_00479"/>
    </source>
</evidence>
<dbReference type="AlphaFoldDB" id="A0A1M5YBP1"/>
<feature type="modified residue" description="FMN phosphoryl threonine" evidence="6">
    <location>
        <position position="164"/>
    </location>
</feature>
<sequence>MSEIVRMVVVLSLIAGICSAVLTMANQGLGPRIEQQTDLYVRGPALERLFNKPATEVLPNKVTIETDEATIPVFFSRDGETISTLAIEAIGAGGYGGDLKLMVGIDLTTGRQIGIEVVQHSETPGLGARIEEVTFRRQWQDLPTDAPVALASDGGNIDGISGATSTSRAAVSGTNTVLTFLRNHNDDILQQIAQREEQI</sequence>
<comment type="cofactor">
    <cofactor evidence="6">
        <name>FMN</name>
        <dbReference type="ChEBI" id="CHEBI:58210"/>
    </cofactor>
</comment>
<dbReference type="Proteomes" id="UP000184139">
    <property type="component" value="Unassembled WGS sequence"/>
</dbReference>
<dbReference type="SMART" id="SM00900">
    <property type="entry name" value="FMN_bind"/>
    <property type="match status" value="1"/>
</dbReference>
<dbReference type="GO" id="GO:0010181">
    <property type="term" value="F:FMN binding"/>
    <property type="evidence" value="ECO:0007669"/>
    <property type="project" value="InterPro"/>
</dbReference>
<dbReference type="GO" id="GO:0005886">
    <property type="term" value="C:plasma membrane"/>
    <property type="evidence" value="ECO:0007669"/>
    <property type="project" value="UniProtKB-SubCell"/>
</dbReference>
<dbReference type="GO" id="GO:0022900">
    <property type="term" value="P:electron transport chain"/>
    <property type="evidence" value="ECO:0007669"/>
    <property type="project" value="UniProtKB-UniRule"/>
</dbReference>
<comment type="similarity">
    <text evidence="6">Belongs to the RnfG family.</text>
</comment>
<comment type="subunit">
    <text evidence="6">The complex is composed of six subunits: RnfA, RnfB, RnfC, RnfD, RnfE and RnfG.</text>
</comment>
<dbReference type="EC" id="7.-.-.-" evidence="6"/>
<dbReference type="InterPro" id="IPR007329">
    <property type="entry name" value="FMN-bd"/>
</dbReference>
<dbReference type="EMBL" id="FQXS01000032">
    <property type="protein sequence ID" value="SHI09455.1"/>
    <property type="molecule type" value="Genomic_DNA"/>
</dbReference>
<proteinExistence type="inferred from homology"/>
<keyword evidence="2 6" id="KW-0597">Phosphoprotein</keyword>
<protein>
    <recommendedName>
        <fullName evidence="6">Ion-translocating oxidoreductase complex subunit G</fullName>
        <ecNumber evidence="6">7.-.-.-</ecNumber>
    </recommendedName>
    <alternativeName>
        <fullName evidence="6">Rnf electron transport complex subunit G</fullName>
    </alternativeName>
</protein>
<keyword evidence="1 6" id="KW-0813">Transport</keyword>
<keyword evidence="5 6" id="KW-0249">Electron transport</keyword>
<evidence type="ECO:0000256" key="1">
    <source>
        <dbReference type="ARBA" id="ARBA00022448"/>
    </source>
</evidence>
<dbReference type="PANTHER" id="PTHR36118">
    <property type="entry name" value="ION-TRANSLOCATING OXIDOREDUCTASE COMPLEX SUBUNIT G"/>
    <property type="match status" value="1"/>
</dbReference>
<keyword evidence="9" id="KW-1185">Reference proteome</keyword>
<evidence type="ECO:0000256" key="2">
    <source>
        <dbReference type="ARBA" id="ARBA00022553"/>
    </source>
</evidence>
<comment type="subcellular location">
    <subcellularLocation>
        <location evidence="6">Cell membrane</location>
        <topology evidence="6">Single-pass membrane protein</topology>
    </subcellularLocation>
</comment>
<keyword evidence="6" id="KW-0812">Transmembrane</keyword>
<evidence type="ECO:0000313" key="8">
    <source>
        <dbReference type="EMBL" id="SHI09455.1"/>
    </source>
</evidence>
<organism evidence="8 9">
    <name type="scientific">Desulfofustis glycolicus DSM 9705</name>
    <dbReference type="NCBI Taxonomy" id="1121409"/>
    <lineage>
        <taxon>Bacteria</taxon>
        <taxon>Pseudomonadati</taxon>
        <taxon>Thermodesulfobacteriota</taxon>
        <taxon>Desulfobulbia</taxon>
        <taxon>Desulfobulbales</taxon>
        <taxon>Desulfocapsaceae</taxon>
        <taxon>Desulfofustis</taxon>
    </lineage>
</organism>
<dbReference type="GO" id="GO:0009055">
    <property type="term" value="F:electron transfer activity"/>
    <property type="evidence" value="ECO:0007669"/>
    <property type="project" value="InterPro"/>
</dbReference>